<dbReference type="AlphaFoldDB" id="A0A8H3ZKV6"/>
<feature type="compositionally biased region" description="Polar residues" evidence="1">
    <location>
        <begin position="158"/>
        <end position="171"/>
    </location>
</feature>
<evidence type="ECO:0000256" key="1">
    <source>
        <dbReference type="SAM" id="MobiDB-lite"/>
    </source>
</evidence>
<comment type="caution">
    <text evidence="2">The sequence shown here is derived from an EMBL/GenBank/DDBJ whole genome shotgun (WGS) entry which is preliminary data.</text>
</comment>
<gene>
    <name evidence="2" type="ORF">GQ607_009607</name>
</gene>
<reference evidence="2 3" key="1">
    <citation type="submission" date="2019-12" db="EMBL/GenBank/DDBJ databases">
        <title>A genome sequence resource for the geographically widespread anthracnose pathogen Colletotrichum asianum.</title>
        <authorList>
            <person name="Meng Y."/>
        </authorList>
    </citation>
    <scope>NUCLEOTIDE SEQUENCE [LARGE SCALE GENOMIC DNA]</scope>
    <source>
        <strain evidence="2 3">ICMP 18580</strain>
    </source>
</reference>
<protein>
    <submittedName>
        <fullName evidence="2">Uncharacterized protein</fullName>
    </submittedName>
</protein>
<dbReference type="OrthoDB" id="10340412at2759"/>
<feature type="region of interest" description="Disordered" evidence="1">
    <location>
        <begin position="139"/>
        <end position="172"/>
    </location>
</feature>
<dbReference type="Proteomes" id="UP000434172">
    <property type="component" value="Unassembled WGS sequence"/>
</dbReference>
<evidence type="ECO:0000313" key="3">
    <source>
        <dbReference type="Proteomes" id="UP000434172"/>
    </source>
</evidence>
<dbReference type="EMBL" id="WOWK01000055">
    <property type="protein sequence ID" value="KAF0323063.1"/>
    <property type="molecule type" value="Genomic_DNA"/>
</dbReference>
<name>A0A8H3ZKV6_9PEZI</name>
<accession>A0A8H3ZKV6</accession>
<feature type="compositionally biased region" description="Acidic residues" evidence="1">
    <location>
        <begin position="139"/>
        <end position="152"/>
    </location>
</feature>
<organism evidence="2 3">
    <name type="scientific">Colletotrichum asianum</name>
    <dbReference type="NCBI Taxonomy" id="702518"/>
    <lineage>
        <taxon>Eukaryota</taxon>
        <taxon>Fungi</taxon>
        <taxon>Dikarya</taxon>
        <taxon>Ascomycota</taxon>
        <taxon>Pezizomycotina</taxon>
        <taxon>Sordariomycetes</taxon>
        <taxon>Hypocreomycetidae</taxon>
        <taxon>Glomerellales</taxon>
        <taxon>Glomerellaceae</taxon>
        <taxon>Colletotrichum</taxon>
        <taxon>Colletotrichum gloeosporioides species complex</taxon>
    </lineage>
</organism>
<proteinExistence type="predicted"/>
<keyword evidence="3" id="KW-1185">Reference proteome</keyword>
<sequence length="332" mass="37384">MENSATDLQITLAHFCSTLRRSTSPLTDDDVLEQLPELRKSLHRLLQSLPPDSEQDTPGVAGVKMPTIDVQATASDQDAGILAMLEEPATDYTLGSISKWIHENCITPTKDKEIFDVRKRVLQDLDSIEIKHVDYASDEWDEASDSDSDSGSDSDGSNDTVTSLRSTSNTPVLGILGEDEQRSNSITFDDFNKKWPSFDESGIVSLGEYIEFLKEKAFEDWKQDRSGRGRKDYLDCIAKENLTDGEDLAVVTHLVVEELDDEDNVVADYMAEPEWEIARIPRRRQAGLKAGLLKHFGLTDGKALDDSLRRVRPSLRKAEKARKRRIEKTRRK</sequence>
<evidence type="ECO:0000313" key="2">
    <source>
        <dbReference type="EMBL" id="KAF0323063.1"/>
    </source>
</evidence>